<sequence length="185" mass="18950">MTMTTEAECLALTRTLRRRGVYVLTAFGLVWAFAGGSGLPGPGFAAAVALGVVLAGATLAAGLRGTAREATRPVRLPERWTRGIGVVNAVEAAAIVAVIAVSNASGHQEWIPVGVCLVVGLHFFPLARLYNQRQYGWLGVVLTALGVLAAGLLAAGSAAETVRAVTGLGAALALWATAVHVALRE</sequence>
<dbReference type="Pfam" id="PF22765">
    <property type="entry name" value="DUF7010"/>
    <property type="match status" value="1"/>
</dbReference>
<feature type="transmembrane region" description="Helical" evidence="1">
    <location>
        <begin position="164"/>
        <end position="183"/>
    </location>
</feature>
<feature type="transmembrane region" description="Helical" evidence="1">
    <location>
        <begin position="84"/>
        <end position="104"/>
    </location>
</feature>
<evidence type="ECO:0000313" key="2">
    <source>
        <dbReference type="EMBL" id="GHA74418.1"/>
    </source>
</evidence>
<feature type="transmembrane region" description="Helical" evidence="1">
    <location>
        <begin position="44"/>
        <end position="63"/>
    </location>
</feature>
<keyword evidence="1" id="KW-0472">Membrane</keyword>
<evidence type="ECO:0000256" key="1">
    <source>
        <dbReference type="SAM" id="Phobius"/>
    </source>
</evidence>
<feature type="transmembrane region" description="Helical" evidence="1">
    <location>
        <begin position="137"/>
        <end position="158"/>
    </location>
</feature>
<feature type="transmembrane region" description="Helical" evidence="1">
    <location>
        <begin position="110"/>
        <end position="130"/>
    </location>
</feature>
<reference evidence="2" key="2">
    <citation type="submission" date="2020-09" db="EMBL/GenBank/DDBJ databases">
        <authorList>
            <person name="Sun Q."/>
            <person name="Ohkuma M."/>
        </authorList>
    </citation>
    <scope>NUCLEOTIDE SEQUENCE</scope>
    <source>
        <strain evidence="2">JCM 4518</strain>
    </source>
</reference>
<protein>
    <submittedName>
        <fullName evidence="2">Uncharacterized protein</fullName>
    </submittedName>
</protein>
<feature type="transmembrane region" description="Helical" evidence="1">
    <location>
        <begin position="21"/>
        <end position="38"/>
    </location>
</feature>
<reference evidence="2" key="1">
    <citation type="journal article" date="2014" name="Int. J. Syst. Evol. Microbiol.">
        <title>Complete genome sequence of Corynebacterium casei LMG S-19264T (=DSM 44701T), isolated from a smear-ripened cheese.</title>
        <authorList>
            <consortium name="US DOE Joint Genome Institute (JGI-PGF)"/>
            <person name="Walter F."/>
            <person name="Albersmeier A."/>
            <person name="Kalinowski J."/>
            <person name="Ruckert C."/>
        </authorList>
    </citation>
    <scope>NUCLEOTIDE SEQUENCE</scope>
    <source>
        <strain evidence="2">JCM 4518</strain>
    </source>
</reference>
<comment type="caution">
    <text evidence="2">The sequence shown here is derived from an EMBL/GenBank/DDBJ whole genome shotgun (WGS) entry which is preliminary data.</text>
</comment>
<gene>
    <name evidence="2" type="ORF">GCM10010305_16470</name>
</gene>
<dbReference type="InterPro" id="IPR053824">
    <property type="entry name" value="DUF7010"/>
</dbReference>
<evidence type="ECO:0000313" key="3">
    <source>
        <dbReference type="Proteomes" id="UP000644020"/>
    </source>
</evidence>
<organism evidence="2 3">
    <name type="scientific">Streptomyces termitum</name>
    <dbReference type="NCBI Taxonomy" id="67368"/>
    <lineage>
        <taxon>Bacteria</taxon>
        <taxon>Bacillati</taxon>
        <taxon>Actinomycetota</taxon>
        <taxon>Actinomycetes</taxon>
        <taxon>Kitasatosporales</taxon>
        <taxon>Streptomycetaceae</taxon>
        <taxon>Streptomyces</taxon>
    </lineage>
</organism>
<accession>A0A918SZ33</accession>
<proteinExistence type="predicted"/>
<dbReference type="Proteomes" id="UP000644020">
    <property type="component" value="Unassembled WGS sequence"/>
</dbReference>
<dbReference type="RefSeq" id="WP_229849646.1">
    <property type="nucleotide sequence ID" value="NZ_BMUL01000003.1"/>
</dbReference>
<dbReference type="AlphaFoldDB" id="A0A918SZ33"/>
<dbReference type="EMBL" id="BMUL01000003">
    <property type="protein sequence ID" value="GHA74418.1"/>
    <property type="molecule type" value="Genomic_DNA"/>
</dbReference>
<name>A0A918SZ33_9ACTN</name>
<keyword evidence="1" id="KW-1133">Transmembrane helix</keyword>
<keyword evidence="3" id="KW-1185">Reference proteome</keyword>
<keyword evidence="1" id="KW-0812">Transmembrane</keyword>